<evidence type="ECO:0000313" key="3">
    <source>
        <dbReference type="Proteomes" id="UP000828768"/>
    </source>
</evidence>
<keyword evidence="3" id="KW-1185">Reference proteome</keyword>
<gene>
    <name evidence="2" type="ORF">STIP28_32</name>
</gene>
<evidence type="ECO:0008006" key="4">
    <source>
        <dbReference type="Google" id="ProtNLM"/>
    </source>
</evidence>
<evidence type="ECO:0000256" key="1">
    <source>
        <dbReference type="SAM" id="MobiDB-lite"/>
    </source>
</evidence>
<dbReference type="Pfam" id="PF11753">
    <property type="entry name" value="DUF3310"/>
    <property type="match status" value="1"/>
</dbReference>
<dbReference type="Proteomes" id="UP000828768">
    <property type="component" value="Segment"/>
</dbReference>
<feature type="compositionally biased region" description="Polar residues" evidence="1">
    <location>
        <begin position="26"/>
        <end position="38"/>
    </location>
</feature>
<dbReference type="InterPro" id="IPR021739">
    <property type="entry name" value="SaV-like"/>
</dbReference>
<feature type="region of interest" description="Disordered" evidence="1">
    <location>
        <begin position="24"/>
        <end position="46"/>
    </location>
</feature>
<reference evidence="2" key="1">
    <citation type="submission" date="2021-08" db="EMBL/GenBank/DDBJ databases">
        <authorList>
            <person name="Shitrit D."/>
            <person name="Kirzner S."/>
            <person name="Dekel-Bird N.P."/>
            <person name="Avrani S."/>
            <person name="Sabehi G."/>
            <person name="Perkarsky I."/>
            <person name="Peleg M."/>
            <person name="Tahan R."/>
            <person name="Kondratyeva K."/>
            <person name="Lindell D."/>
        </authorList>
    </citation>
    <scope>NUCLEOTIDE SEQUENCE</scope>
</reference>
<evidence type="ECO:0000313" key="2">
    <source>
        <dbReference type="EMBL" id="UAW01074.1"/>
    </source>
</evidence>
<accession>A0AAE8XGU9</accession>
<organism evidence="2 3">
    <name type="scientific">Synechococcus T7-like virus S-TIP28</name>
    <dbReference type="NCBI Taxonomy" id="1332140"/>
    <lineage>
        <taxon>Viruses</taxon>
        <taxon>Duplodnaviria</taxon>
        <taxon>Heunggongvirae</taxon>
        <taxon>Uroviricota</taxon>
        <taxon>Caudoviricetes</taxon>
        <taxon>Autographivirales</taxon>
        <taxon>Autographivirales incertae sedis</taxon>
        <taxon>Tiranvirus</taxon>
        <taxon>Tiranvirus STIP28</taxon>
    </lineage>
</organism>
<name>A0AAE8XGU9_9CAUD</name>
<protein>
    <recommendedName>
        <fullName evidence="4">SaV-like</fullName>
    </recommendedName>
</protein>
<dbReference type="EMBL" id="MZ803112">
    <property type="protein sequence ID" value="UAW01074.1"/>
    <property type="molecule type" value="Genomic_DNA"/>
</dbReference>
<sequence length="106" mass="12090">MSENERFLETTYFPDEYTAIPKYLSEPSSGRTGMSNSSERSKQNPDHYQLGKIQVWDFIIDQDLDFVLGNVVKYVCRAGTKPGESRMDDLLKAQAYINKAIESTDV</sequence>
<proteinExistence type="predicted"/>